<reference evidence="9" key="2">
    <citation type="submission" date="2022-06" db="EMBL/GenBank/DDBJ databases">
        <title>Thermospira aquatica gen. nov., sp. nov.</title>
        <authorList>
            <person name="Ben Ali Gam Z."/>
            <person name="Labat M."/>
        </authorList>
    </citation>
    <scope>NUCLEOTIDE SEQUENCE</scope>
    <source>
        <strain evidence="9">F1F22</strain>
    </source>
</reference>
<keyword evidence="7" id="KW-0472">Membrane</keyword>
<dbReference type="GO" id="GO:0016887">
    <property type="term" value="F:ATP hydrolysis activity"/>
    <property type="evidence" value="ECO:0007669"/>
    <property type="project" value="InterPro"/>
</dbReference>
<evidence type="ECO:0000256" key="3">
    <source>
        <dbReference type="ARBA" id="ARBA00022448"/>
    </source>
</evidence>
<evidence type="ECO:0000256" key="2">
    <source>
        <dbReference type="ARBA" id="ARBA00005417"/>
    </source>
</evidence>
<evidence type="ECO:0000256" key="6">
    <source>
        <dbReference type="ARBA" id="ARBA00022840"/>
    </source>
</evidence>
<evidence type="ECO:0000313" key="10">
    <source>
        <dbReference type="Proteomes" id="UP001056539"/>
    </source>
</evidence>
<dbReference type="Pfam" id="PF00005">
    <property type="entry name" value="ABC_tran"/>
    <property type="match status" value="1"/>
</dbReference>
<evidence type="ECO:0000256" key="1">
    <source>
        <dbReference type="ARBA" id="ARBA00004202"/>
    </source>
</evidence>
<dbReference type="InterPro" id="IPR015856">
    <property type="entry name" value="ABC_transpr_CbiO/EcfA_su"/>
</dbReference>
<dbReference type="GO" id="GO:0005524">
    <property type="term" value="F:ATP binding"/>
    <property type="evidence" value="ECO:0007669"/>
    <property type="project" value="UniProtKB-KW"/>
</dbReference>
<evidence type="ECO:0000256" key="7">
    <source>
        <dbReference type="ARBA" id="ARBA00023136"/>
    </source>
</evidence>
<dbReference type="PANTHER" id="PTHR43166">
    <property type="entry name" value="AMINO ACID IMPORT ATP-BINDING PROTEIN"/>
    <property type="match status" value="1"/>
</dbReference>
<organism evidence="9 10">
    <name type="scientific">Thermospira aquatica</name>
    <dbReference type="NCBI Taxonomy" id="2828656"/>
    <lineage>
        <taxon>Bacteria</taxon>
        <taxon>Pseudomonadati</taxon>
        <taxon>Spirochaetota</taxon>
        <taxon>Spirochaetia</taxon>
        <taxon>Brevinematales</taxon>
        <taxon>Thermospiraceae</taxon>
        <taxon>Thermospira</taxon>
    </lineage>
</organism>
<keyword evidence="5" id="KW-0547">Nucleotide-binding</keyword>
<dbReference type="RefSeq" id="WP_271434739.1">
    <property type="nucleotide sequence ID" value="NZ_CP073355.1"/>
</dbReference>
<dbReference type="SMART" id="SM00382">
    <property type="entry name" value="AAA"/>
    <property type="match status" value="1"/>
</dbReference>
<evidence type="ECO:0000259" key="8">
    <source>
        <dbReference type="PROSITE" id="PS50893"/>
    </source>
</evidence>
<dbReference type="SUPFAM" id="SSF52540">
    <property type="entry name" value="P-loop containing nucleoside triphosphate hydrolases"/>
    <property type="match status" value="1"/>
</dbReference>
<dbReference type="PROSITE" id="PS50893">
    <property type="entry name" value="ABC_TRANSPORTER_2"/>
    <property type="match status" value="1"/>
</dbReference>
<dbReference type="EMBL" id="CP073355">
    <property type="protein sequence ID" value="URA09604.1"/>
    <property type="molecule type" value="Genomic_DNA"/>
</dbReference>
<dbReference type="KEGG" id="taqu:KDW03_08920"/>
<sequence>MELFRLENVYLKLEETEILSGISWVISQGEKWVLFGRNGSGKSSLLQVMSGYQMATRGKIWRFGQEDGKSDLRELRSRIGLVNTWLKESMHPGEKVLDAVISGKHGWVGMYAVPEPEEKKEASYWLELVQMEDRAERLFGSLSDGEKMRVLIARAMMARPEVLILDEPCSHLDILSREFFLLSLETIANRHPEVGMLMVTHHTEDILPFFQYIHMLKGGKTFYQGDVEKGITSEVLSEVLGVGVEVIRPYGRYVCLVKPGGVSFISY</sequence>
<keyword evidence="4" id="KW-1003">Cell membrane</keyword>
<name>A0AAX3BBQ0_9SPIR</name>
<comment type="subcellular location">
    <subcellularLocation>
        <location evidence="1">Cell membrane</location>
        <topology evidence="1">Peripheral membrane protein</topology>
    </subcellularLocation>
</comment>
<evidence type="ECO:0000256" key="4">
    <source>
        <dbReference type="ARBA" id="ARBA00022475"/>
    </source>
</evidence>
<gene>
    <name evidence="9" type="ORF">KDW03_08920</name>
</gene>
<reference evidence="9" key="1">
    <citation type="submission" date="2021-04" db="EMBL/GenBank/DDBJ databases">
        <authorList>
            <person name="Postec A."/>
        </authorList>
    </citation>
    <scope>NUCLEOTIDE SEQUENCE</scope>
    <source>
        <strain evidence="9">F1F22</strain>
    </source>
</reference>
<protein>
    <submittedName>
        <fullName evidence="9">ATP-binding cassette domain-containing protein</fullName>
    </submittedName>
</protein>
<comment type="similarity">
    <text evidence="2">Belongs to the ABC transporter superfamily.</text>
</comment>
<dbReference type="InterPro" id="IPR050086">
    <property type="entry name" value="MetN_ABC_transporter-like"/>
</dbReference>
<keyword evidence="6 9" id="KW-0067">ATP-binding</keyword>
<evidence type="ECO:0000313" key="9">
    <source>
        <dbReference type="EMBL" id="URA09604.1"/>
    </source>
</evidence>
<keyword evidence="10" id="KW-1185">Reference proteome</keyword>
<dbReference type="Proteomes" id="UP001056539">
    <property type="component" value="Chromosome"/>
</dbReference>
<dbReference type="InterPro" id="IPR003593">
    <property type="entry name" value="AAA+_ATPase"/>
</dbReference>
<dbReference type="AlphaFoldDB" id="A0AAX3BBQ0"/>
<evidence type="ECO:0000256" key="5">
    <source>
        <dbReference type="ARBA" id="ARBA00022741"/>
    </source>
</evidence>
<proteinExistence type="inferred from homology"/>
<dbReference type="GO" id="GO:0005886">
    <property type="term" value="C:plasma membrane"/>
    <property type="evidence" value="ECO:0007669"/>
    <property type="project" value="UniProtKB-SubCell"/>
</dbReference>
<feature type="domain" description="ABC transporter" evidence="8">
    <location>
        <begin position="4"/>
        <end position="243"/>
    </location>
</feature>
<accession>A0AAX3BBQ0</accession>
<dbReference type="CDD" id="cd03225">
    <property type="entry name" value="ABC_cobalt_CbiO_domain1"/>
    <property type="match status" value="1"/>
</dbReference>
<dbReference type="InterPro" id="IPR027417">
    <property type="entry name" value="P-loop_NTPase"/>
</dbReference>
<keyword evidence="3" id="KW-0813">Transport</keyword>
<dbReference type="Gene3D" id="3.40.50.300">
    <property type="entry name" value="P-loop containing nucleotide triphosphate hydrolases"/>
    <property type="match status" value="1"/>
</dbReference>
<dbReference type="GO" id="GO:0055085">
    <property type="term" value="P:transmembrane transport"/>
    <property type="evidence" value="ECO:0007669"/>
    <property type="project" value="InterPro"/>
</dbReference>
<dbReference type="InterPro" id="IPR003439">
    <property type="entry name" value="ABC_transporter-like_ATP-bd"/>
</dbReference>
<dbReference type="PANTHER" id="PTHR43166:SF9">
    <property type="entry name" value="GLUTAMATE_ASPARTATE IMPORT ATP-BINDING PROTEIN GLTL"/>
    <property type="match status" value="1"/>
</dbReference>